<organism evidence="14 15">
    <name type="scientific">Mariniphaga anaerophila</name>
    <dbReference type="NCBI Taxonomy" id="1484053"/>
    <lineage>
        <taxon>Bacteria</taxon>
        <taxon>Pseudomonadati</taxon>
        <taxon>Bacteroidota</taxon>
        <taxon>Bacteroidia</taxon>
        <taxon>Marinilabiliales</taxon>
        <taxon>Prolixibacteraceae</taxon>
        <taxon>Mariniphaga</taxon>
    </lineage>
</organism>
<dbReference type="Pfam" id="PF18075">
    <property type="entry name" value="FtsX_ECD"/>
    <property type="match status" value="1"/>
</dbReference>
<dbReference type="InterPro" id="IPR040690">
    <property type="entry name" value="FtsX_ECD"/>
</dbReference>
<evidence type="ECO:0000256" key="2">
    <source>
        <dbReference type="ARBA" id="ARBA00007379"/>
    </source>
</evidence>
<proteinExistence type="inferred from homology"/>
<keyword evidence="4 10" id="KW-1003">Cell membrane</keyword>
<feature type="transmembrane region" description="Helical" evidence="11">
    <location>
        <begin position="223"/>
        <end position="243"/>
    </location>
</feature>
<dbReference type="Proteomes" id="UP000184164">
    <property type="component" value="Unassembled WGS sequence"/>
</dbReference>
<dbReference type="GO" id="GO:0005886">
    <property type="term" value="C:plasma membrane"/>
    <property type="evidence" value="ECO:0007669"/>
    <property type="project" value="UniProtKB-SubCell"/>
</dbReference>
<keyword evidence="9 10" id="KW-0131">Cell cycle</keyword>
<evidence type="ECO:0000259" key="12">
    <source>
        <dbReference type="Pfam" id="PF02687"/>
    </source>
</evidence>
<keyword evidence="8 10" id="KW-0472">Membrane</keyword>
<evidence type="ECO:0000256" key="10">
    <source>
        <dbReference type="PIRNR" id="PIRNR003097"/>
    </source>
</evidence>
<dbReference type="STRING" id="1484053.SAMN05444274_103363"/>
<feature type="domain" description="ABC3 transporter permease C-terminal" evidence="12">
    <location>
        <begin position="171"/>
        <end position="287"/>
    </location>
</feature>
<reference evidence="14 15" key="1">
    <citation type="submission" date="2016-11" db="EMBL/GenBank/DDBJ databases">
        <authorList>
            <person name="Jaros S."/>
            <person name="Januszkiewicz K."/>
            <person name="Wedrychowicz H."/>
        </authorList>
    </citation>
    <scope>NUCLEOTIDE SEQUENCE [LARGE SCALE GENOMIC DNA]</scope>
    <source>
        <strain evidence="14 15">DSM 26910</strain>
    </source>
</reference>
<gene>
    <name evidence="14" type="ORF">SAMN05444274_103363</name>
</gene>
<dbReference type="GO" id="GO:0051301">
    <property type="term" value="P:cell division"/>
    <property type="evidence" value="ECO:0007669"/>
    <property type="project" value="UniProtKB-KW"/>
</dbReference>
<dbReference type="EMBL" id="FQUM01000003">
    <property type="protein sequence ID" value="SHF05440.1"/>
    <property type="molecule type" value="Genomic_DNA"/>
</dbReference>
<evidence type="ECO:0000256" key="8">
    <source>
        <dbReference type="ARBA" id="ARBA00023136"/>
    </source>
</evidence>
<evidence type="ECO:0000259" key="13">
    <source>
        <dbReference type="Pfam" id="PF18075"/>
    </source>
</evidence>
<name>A0A1M4YIB4_9BACT</name>
<evidence type="ECO:0000256" key="4">
    <source>
        <dbReference type="ARBA" id="ARBA00022475"/>
    </source>
</evidence>
<feature type="transmembrane region" description="Helical" evidence="11">
    <location>
        <begin position="165"/>
        <end position="184"/>
    </location>
</feature>
<evidence type="ECO:0000256" key="5">
    <source>
        <dbReference type="ARBA" id="ARBA00022618"/>
    </source>
</evidence>
<evidence type="ECO:0000313" key="14">
    <source>
        <dbReference type="EMBL" id="SHF05440.1"/>
    </source>
</evidence>
<keyword evidence="6 11" id="KW-0812">Transmembrane</keyword>
<dbReference type="PANTHER" id="PTHR47755">
    <property type="entry name" value="CELL DIVISION PROTEIN FTSX"/>
    <property type="match status" value="1"/>
</dbReference>
<dbReference type="AlphaFoldDB" id="A0A1M4YIB4"/>
<comment type="similarity">
    <text evidence="2 10">Belongs to the ABC-4 integral membrane protein family. FtsX subfamily.</text>
</comment>
<protein>
    <recommendedName>
        <fullName evidence="3 10">Cell division protein FtsX</fullName>
    </recommendedName>
</protein>
<comment type="subcellular location">
    <subcellularLocation>
        <location evidence="1">Cell membrane</location>
        <topology evidence="1">Multi-pass membrane protein</topology>
    </subcellularLocation>
</comment>
<evidence type="ECO:0000256" key="6">
    <source>
        <dbReference type="ARBA" id="ARBA00022692"/>
    </source>
</evidence>
<keyword evidence="15" id="KW-1185">Reference proteome</keyword>
<sequence>MTMKAPKPGKLKKRVFRSWITSTVSISLVLVLLGGLLLILANAGRLSDYVREQIGFTLVLHDDLKEVDVLRLEKVLASTDYVKSTRYIDKETAARELTEELGEDFSGFLGFNPLFASVDVKLFAPYTNSDSLAIIEKEFLEFPQVKEVYYQKDLLAVINENVKKISVFLLIVSGLTGFIFVSLINNTIRISVYSERFTINTMQLVGATRSFVRKPFLRRGVSLGVWGGLVANSLLFAGIFSFRNELEGLIKPADLVVLGYVFLLVIVLGMVISYVSTWLAVNKFLRLKFDELFY</sequence>
<evidence type="ECO:0000256" key="7">
    <source>
        <dbReference type="ARBA" id="ARBA00022989"/>
    </source>
</evidence>
<dbReference type="Pfam" id="PF02687">
    <property type="entry name" value="FtsX"/>
    <property type="match status" value="1"/>
</dbReference>
<dbReference type="InterPro" id="IPR004513">
    <property type="entry name" value="FtsX"/>
</dbReference>
<dbReference type="Gene3D" id="3.30.70.3040">
    <property type="match status" value="1"/>
</dbReference>
<feature type="transmembrane region" description="Helical" evidence="11">
    <location>
        <begin position="255"/>
        <end position="281"/>
    </location>
</feature>
<feature type="domain" description="FtsX extracellular" evidence="13">
    <location>
        <begin position="57"/>
        <end position="148"/>
    </location>
</feature>
<dbReference type="PIRSF" id="PIRSF003097">
    <property type="entry name" value="FtsX"/>
    <property type="match status" value="1"/>
</dbReference>
<dbReference type="PANTHER" id="PTHR47755:SF1">
    <property type="entry name" value="CELL DIVISION PROTEIN FTSX"/>
    <property type="match status" value="1"/>
</dbReference>
<evidence type="ECO:0000256" key="9">
    <source>
        <dbReference type="ARBA" id="ARBA00023306"/>
    </source>
</evidence>
<evidence type="ECO:0000313" key="15">
    <source>
        <dbReference type="Proteomes" id="UP000184164"/>
    </source>
</evidence>
<evidence type="ECO:0000256" key="1">
    <source>
        <dbReference type="ARBA" id="ARBA00004651"/>
    </source>
</evidence>
<dbReference type="InterPro" id="IPR003838">
    <property type="entry name" value="ABC3_permease_C"/>
</dbReference>
<keyword evidence="5 10" id="KW-0132">Cell division</keyword>
<keyword evidence="7 11" id="KW-1133">Transmembrane helix</keyword>
<evidence type="ECO:0000256" key="11">
    <source>
        <dbReference type="SAM" id="Phobius"/>
    </source>
</evidence>
<accession>A0A1M4YIB4</accession>
<evidence type="ECO:0000256" key="3">
    <source>
        <dbReference type="ARBA" id="ARBA00021907"/>
    </source>
</evidence>